<evidence type="ECO:0008006" key="4">
    <source>
        <dbReference type="Google" id="ProtNLM"/>
    </source>
</evidence>
<organism evidence="2 3">
    <name type="scientific">Elliptochloris bilobata</name>
    <dbReference type="NCBI Taxonomy" id="381761"/>
    <lineage>
        <taxon>Eukaryota</taxon>
        <taxon>Viridiplantae</taxon>
        <taxon>Chlorophyta</taxon>
        <taxon>core chlorophytes</taxon>
        <taxon>Trebouxiophyceae</taxon>
        <taxon>Trebouxiophyceae incertae sedis</taxon>
        <taxon>Elliptochloris clade</taxon>
        <taxon>Elliptochloris</taxon>
    </lineage>
</organism>
<feature type="compositionally biased region" description="Basic residues" evidence="1">
    <location>
        <begin position="555"/>
        <end position="566"/>
    </location>
</feature>
<keyword evidence="3" id="KW-1185">Reference proteome</keyword>
<dbReference type="PANTHER" id="PTHR13265:SF0">
    <property type="entry name" value="HPR1"/>
    <property type="match status" value="1"/>
</dbReference>
<gene>
    <name evidence="2" type="ORF">WJX81_004028</name>
</gene>
<dbReference type="GO" id="GO:0000445">
    <property type="term" value="C:THO complex part of transcription export complex"/>
    <property type="evidence" value="ECO:0007669"/>
    <property type="project" value="TreeGrafter"/>
</dbReference>
<evidence type="ECO:0000313" key="3">
    <source>
        <dbReference type="Proteomes" id="UP001445335"/>
    </source>
</evidence>
<protein>
    <recommendedName>
        <fullName evidence="4">THO complex subunit 1</fullName>
    </recommendedName>
</protein>
<feature type="compositionally biased region" description="Low complexity" evidence="1">
    <location>
        <begin position="567"/>
        <end position="583"/>
    </location>
</feature>
<reference evidence="2 3" key="1">
    <citation type="journal article" date="2024" name="Nat. Commun.">
        <title>Phylogenomics reveals the evolutionary origins of lichenization in chlorophyte algae.</title>
        <authorList>
            <person name="Puginier C."/>
            <person name="Libourel C."/>
            <person name="Otte J."/>
            <person name="Skaloud P."/>
            <person name="Haon M."/>
            <person name="Grisel S."/>
            <person name="Petersen M."/>
            <person name="Berrin J.G."/>
            <person name="Delaux P.M."/>
            <person name="Dal Grande F."/>
            <person name="Keller J."/>
        </authorList>
    </citation>
    <scope>NUCLEOTIDE SEQUENCE [LARGE SCALE GENOMIC DNA]</scope>
    <source>
        <strain evidence="2 3">SAG 245.80</strain>
    </source>
</reference>
<dbReference type="Pfam" id="PF11957">
    <property type="entry name" value="efThoc1"/>
    <property type="match status" value="1"/>
</dbReference>
<name>A0AAW1R175_9CHLO</name>
<proteinExistence type="predicted"/>
<dbReference type="GO" id="GO:0006406">
    <property type="term" value="P:mRNA export from nucleus"/>
    <property type="evidence" value="ECO:0007669"/>
    <property type="project" value="TreeGrafter"/>
</dbReference>
<dbReference type="AlphaFoldDB" id="A0AAW1R175"/>
<dbReference type="EMBL" id="JALJOU010000060">
    <property type="protein sequence ID" value="KAK9827255.1"/>
    <property type="molecule type" value="Genomic_DNA"/>
</dbReference>
<evidence type="ECO:0000256" key="1">
    <source>
        <dbReference type="SAM" id="MobiDB-lite"/>
    </source>
</evidence>
<accession>A0AAW1R175</accession>
<comment type="caution">
    <text evidence="2">The sequence shown here is derived from an EMBL/GenBank/DDBJ whole genome shotgun (WGS) entry which is preliminary data.</text>
</comment>
<sequence>MGADQASVFDQRAQSLQEAILEGVITDNASAVVATTRALSRAEVSAPWATIEEDGTPLLRGVPAEDKPLLEHSLRLALVHLAEAARTAQAPLMVYCHNGAAAASVPRLLDLVLWLSQHRQTDYPTAALALLEDAAELATTAEADAVFAYLEASTPWLKRAIGLHNAARYSTLRICNLLLRRLSKASAASLCGRILVFLATIMPLDERSGVNLTGVFNTAHSTPVEDVPEGTTDSNGQPVDAKLYRALWGLQDAFRHPYQTLDPARWASAVRDLNLVLDAFGRLPIAYGRGAGSSASELGITVKYLSSPRLMGLQLSDASLRRHFLVQALIFLQACRVPGRNRNSGLRPKQVDDVNSLEPLIYFELRRTPDCGDEFAAAVKAAMEYENHWVGWKNKSCPSFTRPPAALPARAARGTRAPLLDLGSKELNRLWNQSSDDVDNLRVPPRTPIQSLRDFLEPVITQMDPEEFVEEKHKSKHDPIYQWRAKRQIARVALPTFYQLQLTHKGQQAKDLDDVVHMLLPEAVPMESTPEPGAEGEDLQGAGQGPAARGSPAKRATRRAPAKRGRAAAGKASAEPAAAPPARKCTRAASAATPEASS</sequence>
<feature type="region of interest" description="Disordered" evidence="1">
    <location>
        <begin position="525"/>
        <end position="598"/>
    </location>
</feature>
<dbReference type="InterPro" id="IPR021861">
    <property type="entry name" value="THO_THOC1"/>
</dbReference>
<dbReference type="PANTHER" id="PTHR13265">
    <property type="entry name" value="THO COMPLEX SUBUNIT 1"/>
    <property type="match status" value="1"/>
</dbReference>
<dbReference type="Proteomes" id="UP001445335">
    <property type="component" value="Unassembled WGS sequence"/>
</dbReference>
<evidence type="ECO:0000313" key="2">
    <source>
        <dbReference type="EMBL" id="KAK9827255.1"/>
    </source>
</evidence>